<protein>
    <submittedName>
        <fullName evidence="2">DUF3992 domain-containing protein</fullName>
    </submittedName>
</protein>
<evidence type="ECO:0000313" key="3">
    <source>
        <dbReference type="Proteomes" id="UP001355653"/>
    </source>
</evidence>
<feature type="domain" description="Endospore appendages core" evidence="1">
    <location>
        <begin position="6"/>
        <end position="96"/>
    </location>
</feature>
<gene>
    <name evidence="2" type="ORF">P5G65_10405</name>
</gene>
<keyword evidence="3" id="KW-1185">Reference proteome</keyword>
<accession>A0ABU6D9A5</accession>
<comment type="caution">
    <text evidence="2">The sequence shown here is derived from an EMBL/GenBank/DDBJ whole genome shotgun (WGS) entry which is preliminary data.</text>
</comment>
<dbReference type="Pfam" id="PF13157">
    <property type="entry name" value="Enas"/>
    <property type="match status" value="1"/>
</dbReference>
<sequence>MCDTTLSCCTDKVFVQDIVCTNWLFTAAGTQTIYSDNISTIISGTGYVKYETGVGALTVNFFKVGIVAAIQTLAIPVGGSATFTVPLLTTITFTYTRKLYY</sequence>
<organism evidence="2 3">
    <name type="scientific">Paenibacillus chondroitinus</name>
    <dbReference type="NCBI Taxonomy" id="59842"/>
    <lineage>
        <taxon>Bacteria</taxon>
        <taxon>Bacillati</taxon>
        <taxon>Bacillota</taxon>
        <taxon>Bacilli</taxon>
        <taxon>Bacillales</taxon>
        <taxon>Paenibacillaceae</taxon>
        <taxon>Paenibacillus</taxon>
    </lineage>
</organism>
<dbReference type="InterPro" id="IPR025055">
    <property type="entry name" value="Ena_core"/>
</dbReference>
<reference evidence="2 3" key="1">
    <citation type="submission" date="2023-03" db="EMBL/GenBank/DDBJ databases">
        <title>Bacillus Genome Sequencing.</title>
        <authorList>
            <person name="Dunlap C."/>
        </authorList>
    </citation>
    <scope>NUCLEOTIDE SEQUENCE [LARGE SCALE GENOMIC DNA]</scope>
    <source>
        <strain evidence="2 3">NRS-1351</strain>
    </source>
</reference>
<evidence type="ECO:0000313" key="2">
    <source>
        <dbReference type="EMBL" id="MEB4794308.1"/>
    </source>
</evidence>
<name>A0ABU6D9A5_9BACL</name>
<dbReference type="Proteomes" id="UP001355653">
    <property type="component" value="Unassembled WGS sequence"/>
</dbReference>
<evidence type="ECO:0000259" key="1">
    <source>
        <dbReference type="Pfam" id="PF13157"/>
    </source>
</evidence>
<proteinExistence type="predicted"/>
<dbReference type="EMBL" id="JAROBY010000016">
    <property type="protein sequence ID" value="MEB4794308.1"/>
    <property type="molecule type" value="Genomic_DNA"/>
</dbReference>
<dbReference type="RefSeq" id="WP_127449091.1">
    <property type="nucleotide sequence ID" value="NZ_JAROBY010000016.1"/>
</dbReference>